<organism evidence="2 3">
    <name type="scientific">Cyclobacterium xiamenense</name>
    <dbReference type="NCBI Taxonomy" id="1297121"/>
    <lineage>
        <taxon>Bacteria</taxon>
        <taxon>Pseudomonadati</taxon>
        <taxon>Bacteroidota</taxon>
        <taxon>Cytophagia</taxon>
        <taxon>Cytophagales</taxon>
        <taxon>Cyclobacteriaceae</taxon>
        <taxon>Cyclobacterium</taxon>
    </lineage>
</organism>
<dbReference type="AlphaFoldDB" id="A0A1H7AA43"/>
<dbReference type="OrthoDB" id="1492409at2"/>
<dbReference type="InterPro" id="IPR021638">
    <property type="entry name" value="DUF3244"/>
</dbReference>
<evidence type="ECO:0000256" key="1">
    <source>
        <dbReference type="SAM" id="SignalP"/>
    </source>
</evidence>
<feature type="signal peptide" evidence="1">
    <location>
        <begin position="1"/>
        <end position="19"/>
    </location>
</feature>
<reference evidence="3" key="1">
    <citation type="submission" date="2016-10" db="EMBL/GenBank/DDBJ databases">
        <authorList>
            <person name="Varghese N."/>
            <person name="Submissions S."/>
        </authorList>
    </citation>
    <scope>NUCLEOTIDE SEQUENCE [LARGE SCALE GENOMIC DNA]</scope>
    <source>
        <strain evidence="3">IBRC-M 10761</strain>
    </source>
</reference>
<dbReference type="Gene3D" id="2.60.40.3080">
    <property type="match status" value="1"/>
</dbReference>
<proteinExistence type="predicted"/>
<keyword evidence="3" id="KW-1185">Reference proteome</keyword>
<keyword evidence="1" id="KW-0732">Signal</keyword>
<dbReference type="Pfam" id="PF11589">
    <property type="entry name" value="DUF3244"/>
    <property type="match status" value="1"/>
</dbReference>
<dbReference type="RefSeq" id="WP_092177274.1">
    <property type="nucleotide sequence ID" value="NZ_FNZH01000006.1"/>
</dbReference>
<evidence type="ECO:0000313" key="2">
    <source>
        <dbReference type="EMBL" id="SEJ62533.1"/>
    </source>
</evidence>
<name>A0A1H7AA43_9BACT</name>
<accession>A0A1H7AA43</accession>
<evidence type="ECO:0000313" key="3">
    <source>
        <dbReference type="Proteomes" id="UP000199403"/>
    </source>
</evidence>
<protein>
    <recommendedName>
        <fullName evidence="4">Por secretion system C-terminal sorting domain-containing protein</fullName>
    </recommendedName>
</protein>
<dbReference type="Proteomes" id="UP000199403">
    <property type="component" value="Unassembled WGS sequence"/>
</dbReference>
<gene>
    <name evidence="2" type="ORF">SAMN05192553_106153</name>
</gene>
<dbReference type="EMBL" id="FNZH01000006">
    <property type="protein sequence ID" value="SEJ62533.1"/>
    <property type="molecule type" value="Genomic_DNA"/>
</dbReference>
<feature type="chain" id="PRO_5011474074" description="Por secretion system C-terminal sorting domain-containing protein" evidence="1">
    <location>
        <begin position="20"/>
        <end position="191"/>
    </location>
</feature>
<evidence type="ECO:0008006" key="4">
    <source>
        <dbReference type="Google" id="ProtNLM"/>
    </source>
</evidence>
<sequence length="191" mass="21668">MKTLLTLLLSSTLSFASLASPTVEMLKENTRIETKGQLVQVHFTSAMEDVVLRLTDRYGKTLFKANYTTREPVVIPINLSQIQEGNYVLHVIGENGSNQYELENRKEASLPLMAYGKKIGPNTLSLLVVGLEKPGTRVTFFDASNKLLMQETIDEPKGFRKNYVFDKFPVEELTLKVTDSQGREKYIRFQD</sequence>